<evidence type="ECO:0008006" key="10">
    <source>
        <dbReference type="Google" id="ProtNLM"/>
    </source>
</evidence>
<reference evidence="8 9" key="1">
    <citation type="submission" date="2019-03" db="EMBL/GenBank/DDBJ databases">
        <title>An improved genome assembly of the fluke Schistosoma japonicum.</title>
        <authorList>
            <person name="Hu W."/>
            <person name="Luo F."/>
            <person name="Yin M."/>
            <person name="Mo X."/>
            <person name="Sun C."/>
            <person name="Wu Q."/>
            <person name="Zhu B."/>
            <person name="Xiang M."/>
            <person name="Wang J."/>
            <person name="Wang Y."/>
            <person name="Zhang T."/>
            <person name="Xu B."/>
            <person name="Zheng H."/>
            <person name="Feng Z."/>
        </authorList>
    </citation>
    <scope>NUCLEOTIDE SEQUENCE [LARGE SCALE GENOMIC DNA]</scope>
    <source>
        <strain evidence="8">HuSjv2</strain>
        <tissue evidence="8">Worms</tissue>
    </source>
</reference>
<evidence type="ECO:0000313" key="9">
    <source>
        <dbReference type="Proteomes" id="UP000311919"/>
    </source>
</evidence>
<dbReference type="OrthoDB" id="6229420at2759"/>
<dbReference type="PANTHER" id="PTHR22730">
    <property type="entry name" value="PROMININ PROM PROTEIN"/>
    <property type="match status" value="1"/>
</dbReference>
<comment type="subcellular location">
    <subcellularLocation>
        <location evidence="1">Membrane</location>
        <topology evidence="1">Multi-pass membrane protein</topology>
    </subcellularLocation>
</comment>
<dbReference type="Pfam" id="PF05478">
    <property type="entry name" value="Prominin"/>
    <property type="match status" value="1"/>
</dbReference>
<evidence type="ECO:0000256" key="1">
    <source>
        <dbReference type="ARBA" id="ARBA00004141"/>
    </source>
</evidence>
<dbReference type="AlphaFoldDB" id="A0A4Z2D2E8"/>
<feature type="transmembrane region" description="Helical" evidence="7">
    <location>
        <begin position="838"/>
        <end position="860"/>
    </location>
</feature>
<accession>A0A4Z2D2E8</accession>
<dbReference type="EMBL" id="SKCS01000352">
    <property type="protein sequence ID" value="TNN10589.1"/>
    <property type="molecule type" value="Genomic_DNA"/>
</dbReference>
<dbReference type="Proteomes" id="UP000311919">
    <property type="component" value="Unassembled WGS sequence"/>
</dbReference>
<evidence type="ECO:0000256" key="2">
    <source>
        <dbReference type="ARBA" id="ARBA00006058"/>
    </source>
</evidence>
<feature type="transmembrane region" description="Helical" evidence="7">
    <location>
        <begin position="141"/>
        <end position="168"/>
    </location>
</feature>
<comment type="similarity">
    <text evidence="2">Belongs to the prominin family.</text>
</comment>
<evidence type="ECO:0000313" key="8">
    <source>
        <dbReference type="EMBL" id="TNN10589.1"/>
    </source>
</evidence>
<keyword evidence="4 7" id="KW-1133">Transmembrane helix</keyword>
<protein>
    <recommendedName>
        <fullName evidence="10">Prominin-1-A</fullName>
    </recommendedName>
</protein>
<evidence type="ECO:0000256" key="7">
    <source>
        <dbReference type="SAM" id="Phobius"/>
    </source>
</evidence>
<keyword evidence="3 7" id="KW-0812">Transmembrane</keyword>
<keyword evidence="9" id="KW-1185">Reference proteome</keyword>
<evidence type="ECO:0000256" key="6">
    <source>
        <dbReference type="ARBA" id="ARBA00023180"/>
    </source>
</evidence>
<feature type="transmembrane region" description="Helical" evidence="7">
    <location>
        <begin position="444"/>
        <end position="468"/>
    </location>
</feature>
<feature type="transmembrane region" description="Helical" evidence="7">
    <location>
        <begin position="63"/>
        <end position="85"/>
    </location>
</feature>
<organism evidence="8 9">
    <name type="scientific">Schistosoma japonicum</name>
    <name type="common">Blood fluke</name>
    <dbReference type="NCBI Taxonomy" id="6182"/>
    <lineage>
        <taxon>Eukaryota</taxon>
        <taxon>Metazoa</taxon>
        <taxon>Spiralia</taxon>
        <taxon>Lophotrochozoa</taxon>
        <taxon>Platyhelminthes</taxon>
        <taxon>Trematoda</taxon>
        <taxon>Digenea</taxon>
        <taxon>Strigeidida</taxon>
        <taxon>Schistosomatoidea</taxon>
        <taxon>Schistosomatidae</taxon>
        <taxon>Schistosoma</taxon>
    </lineage>
</organism>
<keyword evidence="6" id="KW-0325">Glycoprotein</keyword>
<dbReference type="InterPro" id="IPR008795">
    <property type="entry name" value="Prominin"/>
</dbReference>
<feature type="transmembrane region" description="Helical" evidence="7">
    <location>
        <begin position="489"/>
        <end position="514"/>
    </location>
</feature>
<dbReference type="PANTHER" id="PTHR22730:SF1">
    <property type="entry name" value="PROMININ-LIKE PROTEIN"/>
    <property type="match status" value="1"/>
</dbReference>
<keyword evidence="5 7" id="KW-0472">Membrane</keyword>
<comment type="caution">
    <text evidence="8">The sequence shown here is derived from an EMBL/GenBank/DDBJ whole genome shotgun (WGS) entry which is preliminary data.</text>
</comment>
<evidence type="ECO:0000256" key="3">
    <source>
        <dbReference type="ARBA" id="ARBA00022692"/>
    </source>
</evidence>
<gene>
    <name evidence="8" type="ORF">EWB00_005251</name>
</gene>
<evidence type="ECO:0000256" key="5">
    <source>
        <dbReference type="ARBA" id="ARBA00023136"/>
    </source>
</evidence>
<sequence>MDAIYSSAKAIVSRAQPSLDGGIITFALNNLVKLPTSDSNKNSSHSEVTLVDHILSTYSRTGYALGIVCALLWTIFLIIAACSTCRQRKRVKKRSETLLYLAPTENHTLNTSRETVEIALHTRHSPKSTFYRTRERLQSNWICLAIQFSLLTILTILLGTAVLLGFAACGQLHTNLVSAPTHEESVGRLLTVAELAQTNPEKTHTFPRILRALAQVRAYVSEFVPQTKIDIEPVVKDLIEATETMQDRMTNEFNSILFNDIGITEAFQLGDILGEHVVTLMTKYIAIVQSNTAFKNIFDRLKVEFQSWLRLVNADSPHNDYNCVGICNELRSTFVNNVSIRPDSFMPEINFAIALKFLTTDRNQTAESVQAQLNHGKELSNSQLEKTKALMANQINIPESIRNMTNKQWDQLGSQLTDAIEEIDKISSLITRSISPKVSSTSSLFLALSLFFWSCVLLITIGLMWLIIRYHFVPTEISLHARNRVRLGASIGFCILALSIILACLFYLIAGYLYTEGCRYVNPEQNVINVTDYDSMNHNYIQRTMFPIDAHINAFINRNWPAIVSMASQFSHMPVPHIRSPIIGVLRNCRENQGILEAMDSIRDFDMKALNDPQMSERFVDLGKDIMVDSLKSINVDEMFPKETDENLAMASRLDDFIVNYETVRSQLPKTYLSIQFSSDEPGNYTLWPVQNMWNLWEIYYADILSYRLSVEQMNRLNTATDRVRQTLTQLDNIISDIDGNLIVLSKLRKIAPHVAKLQNRLIELKSIMNNKTALINRAVQLFDEHIKAKTPIEAGKLIIEYGPKIMSKVGKCRRLYYAAEDMNGAVCDGIVSVLNGFWFLMGWVTLIGTLIIIFSLLLLMHKTPIGGNQSTDKSYHRNTTRRDVKLNIPSTRAENANNPSELEALNNIR</sequence>
<evidence type="ECO:0000256" key="4">
    <source>
        <dbReference type="ARBA" id="ARBA00022989"/>
    </source>
</evidence>
<name>A0A4Z2D2E8_SCHJA</name>
<dbReference type="STRING" id="6182.A0A4Z2D2E8"/>
<dbReference type="GO" id="GO:0016020">
    <property type="term" value="C:membrane"/>
    <property type="evidence" value="ECO:0007669"/>
    <property type="project" value="UniProtKB-SubCell"/>
</dbReference>
<proteinExistence type="inferred from homology"/>